<dbReference type="InterPro" id="IPR056884">
    <property type="entry name" value="NPHP3-like_N"/>
</dbReference>
<sequence>MLYRQRIVKSEQTPVVADSVSLGDLLTTLLEADKRHSSTSRTRKLGDRLAPLLGFLDRYAGSIDSIVQGVGGNGINPACVAWGILKGVIEAASAMTRYFPKVIELLERLGAILSLCHQYDQMITNEPRFKLALSTVYQDVLTLLQKADQALKRRGITVLFRSLWTTFESEFDGGLQKLALHTSVLDAETTLAHRKYVRTTLDPAVAHAERSSVAIMDQSQRRTIMTWLDAVDAASDLVQHSRRRTTGTGLWLAQDSNFIQWHTSKKPSILWLHGVPGAGKTVLCSTAVNTIRELHAEPQTAIAFFFFDRLDQKKRTESSLVASIIAQICAQSQVLPEPVTVAFKKAALYGRHRLCPADLPISLLKAVTDGLGSLYLAVDGVDECEDSAGIIGTLQDLVGGGSNVHILISSRRTPTIQKKLSTALSIDLDAARTEQDIKIYLATVKGCLPTTDPEWLDLITRRVTERSHGMFLFAHLIMQSLSRSSSPAELKGQLEELPSGLTAFYNKYLEELSLVELVWISNSLAILYDQQGETVKSLETQQRALSIQTAELGPDHLETINTINELGRIYRHLGDYDNAAKMHHMALSVLEKRLPEPEEHLEVIWTIATLARTYRKQGRFSEALKLFERAHKTRAKVLGPNHPHTLWILGDIGATYQDVGLFKDAEDSYRRALEGRQAVLGQNHPDTLWSINNYGIILERIGRRDEALDLQKQALSGQSEVLGHEHKHTLWTLEVVRRLERTNQGNVMIDCDDG</sequence>
<feature type="repeat" description="TPR" evidence="2">
    <location>
        <begin position="560"/>
        <end position="593"/>
    </location>
</feature>
<dbReference type="Gene3D" id="1.25.40.10">
    <property type="entry name" value="Tetratricopeptide repeat domain"/>
    <property type="match status" value="2"/>
</dbReference>
<dbReference type="Pfam" id="PF24809">
    <property type="entry name" value="DUF7708"/>
    <property type="match status" value="1"/>
</dbReference>
<keyword evidence="2" id="KW-0802">TPR repeat</keyword>
<evidence type="ECO:0008006" key="7">
    <source>
        <dbReference type="Google" id="ProtNLM"/>
    </source>
</evidence>
<dbReference type="SUPFAM" id="SSF52540">
    <property type="entry name" value="P-loop containing nucleoside triphosphate hydrolases"/>
    <property type="match status" value="1"/>
</dbReference>
<accession>A0A9P8FZT6</accession>
<feature type="domain" description="Nephrocystin 3-like N-terminal" evidence="4">
    <location>
        <begin position="247"/>
        <end position="411"/>
    </location>
</feature>
<dbReference type="InterPro" id="IPR019734">
    <property type="entry name" value="TPR_rpt"/>
</dbReference>
<dbReference type="SUPFAM" id="SSF48452">
    <property type="entry name" value="TPR-like"/>
    <property type="match status" value="2"/>
</dbReference>
<dbReference type="PANTHER" id="PTHR10039:SF14">
    <property type="entry name" value="NACHT DOMAIN-CONTAINING PROTEIN"/>
    <property type="match status" value="1"/>
</dbReference>
<protein>
    <recommendedName>
        <fullName evidence="7">NACHT domain-containing protein</fullName>
    </recommendedName>
</protein>
<organism evidence="5 6">
    <name type="scientific">Aureobasidium melanogenum</name>
    <name type="common">Aureobasidium pullulans var. melanogenum</name>
    <dbReference type="NCBI Taxonomy" id="46634"/>
    <lineage>
        <taxon>Eukaryota</taxon>
        <taxon>Fungi</taxon>
        <taxon>Dikarya</taxon>
        <taxon>Ascomycota</taxon>
        <taxon>Pezizomycotina</taxon>
        <taxon>Dothideomycetes</taxon>
        <taxon>Dothideomycetidae</taxon>
        <taxon>Dothideales</taxon>
        <taxon>Saccotheciaceae</taxon>
        <taxon>Aureobasidium</taxon>
    </lineage>
</organism>
<proteinExistence type="predicted"/>
<dbReference type="InterPro" id="IPR056125">
    <property type="entry name" value="DUF7708"/>
</dbReference>
<evidence type="ECO:0000256" key="1">
    <source>
        <dbReference type="ARBA" id="ARBA00022737"/>
    </source>
</evidence>
<gene>
    <name evidence="5" type="ORF">KCU98_g3386</name>
</gene>
<keyword evidence="6" id="KW-1185">Reference proteome</keyword>
<evidence type="ECO:0000313" key="5">
    <source>
        <dbReference type="EMBL" id="KAG9987368.1"/>
    </source>
</evidence>
<dbReference type="InterPro" id="IPR027417">
    <property type="entry name" value="P-loop_NTPase"/>
</dbReference>
<dbReference type="Pfam" id="PF24883">
    <property type="entry name" value="NPHP3_N"/>
    <property type="match status" value="1"/>
</dbReference>
<dbReference type="InterPro" id="IPR011990">
    <property type="entry name" value="TPR-like_helical_dom_sf"/>
</dbReference>
<comment type="caution">
    <text evidence="5">The sequence shown here is derived from an EMBL/GenBank/DDBJ whole genome shotgun (WGS) entry which is preliminary data.</text>
</comment>
<feature type="non-terminal residue" evidence="5">
    <location>
        <position position="1"/>
    </location>
</feature>
<feature type="domain" description="DUF7708" evidence="3">
    <location>
        <begin position="79"/>
        <end position="194"/>
    </location>
</feature>
<dbReference type="PROSITE" id="PS50005">
    <property type="entry name" value="TPR"/>
    <property type="match status" value="1"/>
</dbReference>
<evidence type="ECO:0000259" key="3">
    <source>
        <dbReference type="Pfam" id="PF24809"/>
    </source>
</evidence>
<evidence type="ECO:0000256" key="2">
    <source>
        <dbReference type="PROSITE-ProRule" id="PRU00339"/>
    </source>
</evidence>
<evidence type="ECO:0000313" key="6">
    <source>
        <dbReference type="Proteomes" id="UP000729357"/>
    </source>
</evidence>
<reference evidence="5" key="2">
    <citation type="submission" date="2021-08" db="EMBL/GenBank/DDBJ databases">
        <authorList>
            <person name="Gostincar C."/>
            <person name="Sun X."/>
            <person name="Song Z."/>
            <person name="Gunde-Cimerman N."/>
        </authorList>
    </citation>
    <scope>NUCLEOTIDE SEQUENCE</scope>
    <source>
        <strain evidence="5">EXF-9298</strain>
    </source>
</reference>
<dbReference type="Pfam" id="PF13374">
    <property type="entry name" value="TPR_10"/>
    <property type="match status" value="1"/>
</dbReference>
<dbReference type="EMBL" id="JAHFXS010000230">
    <property type="protein sequence ID" value="KAG9987368.1"/>
    <property type="molecule type" value="Genomic_DNA"/>
</dbReference>
<dbReference type="Proteomes" id="UP000729357">
    <property type="component" value="Unassembled WGS sequence"/>
</dbReference>
<dbReference type="Pfam" id="PF13424">
    <property type="entry name" value="TPR_12"/>
    <property type="match status" value="2"/>
</dbReference>
<dbReference type="Gene3D" id="3.40.50.300">
    <property type="entry name" value="P-loop containing nucleotide triphosphate hydrolases"/>
    <property type="match status" value="1"/>
</dbReference>
<dbReference type="PANTHER" id="PTHR10039">
    <property type="entry name" value="AMELOGENIN"/>
    <property type="match status" value="1"/>
</dbReference>
<keyword evidence="1" id="KW-0677">Repeat</keyword>
<reference evidence="5" key="1">
    <citation type="journal article" date="2021" name="J Fungi (Basel)">
        <title>Virulence traits and population genomics of the black yeast Aureobasidium melanogenum.</title>
        <authorList>
            <person name="Cernosa A."/>
            <person name="Sun X."/>
            <person name="Gostincar C."/>
            <person name="Fang C."/>
            <person name="Gunde-Cimerman N."/>
            <person name="Song Z."/>
        </authorList>
    </citation>
    <scope>NUCLEOTIDE SEQUENCE</scope>
    <source>
        <strain evidence="5">EXF-9298</strain>
    </source>
</reference>
<dbReference type="AlphaFoldDB" id="A0A9P8FZT6"/>
<dbReference type="SMART" id="SM00028">
    <property type="entry name" value="TPR"/>
    <property type="match status" value="4"/>
</dbReference>
<name>A0A9P8FZT6_AURME</name>
<evidence type="ECO:0000259" key="4">
    <source>
        <dbReference type="Pfam" id="PF24883"/>
    </source>
</evidence>